<keyword evidence="3" id="KW-0698">rRNA processing</keyword>
<dbReference type="PANTHER" id="PTHR20426">
    <property type="entry name" value="RIBOSOME BIOGENESIS PROTEIN TSR3 HOMOLOG"/>
    <property type="match status" value="1"/>
</dbReference>
<keyword evidence="2" id="KW-0690">Ribosome biogenesis</keyword>
<evidence type="ECO:0000313" key="7">
    <source>
        <dbReference type="EMBL" id="EQD39222.1"/>
    </source>
</evidence>
<evidence type="ECO:0000256" key="4">
    <source>
        <dbReference type="ARBA" id="ARBA00022679"/>
    </source>
</evidence>
<sequence length="176" mass="19292">MEGRLWVQRACEDDPRRCTGRKLLTLGLAEEFRASRRPPAGTLLLDPHAPLPLSAPDRPAAESSGLLVVDCSWNRLGARAGFPPGLPRPPSPVLRRRLPLLLAGNPQHFGRVGELNTAEALGAGVYLTFGPEAAERFFLRLSGGRSFLDLNQERLRAYRACPGPSEVRSRESAFFP</sequence>
<accession>T0Z4X6</accession>
<proteinExistence type="predicted"/>
<reference evidence="7" key="2">
    <citation type="journal article" date="2014" name="ISME J.">
        <title>Microbial stratification in low pH oxic and suboxic macroscopic growths along an acid mine drainage.</title>
        <authorList>
            <person name="Mendez-Garcia C."/>
            <person name="Mesa V."/>
            <person name="Sprenger R.R."/>
            <person name="Richter M."/>
            <person name="Diez M.S."/>
            <person name="Solano J."/>
            <person name="Bargiela R."/>
            <person name="Golyshina O.V."/>
            <person name="Manteca A."/>
            <person name="Ramos J.L."/>
            <person name="Gallego J.R."/>
            <person name="Llorente I."/>
            <person name="Martins Dos Santos V.A."/>
            <person name="Jensen O.N."/>
            <person name="Pelaez A.I."/>
            <person name="Sanchez J."/>
            <person name="Ferrer M."/>
        </authorList>
    </citation>
    <scope>NUCLEOTIDE SEQUENCE</scope>
</reference>
<dbReference type="InterPro" id="IPR007177">
    <property type="entry name" value="Tsr3_C"/>
</dbReference>
<comment type="caution">
    <text evidence="7">The sequence shown here is derived from an EMBL/GenBank/DDBJ whole genome shotgun (WGS) entry which is preliminary data.</text>
</comment>
<organism evidence="7">
    <name type="scientific">mine drainage metagenome</name>
    <dbReference type="NCBI Taxonomy" id="410659"/>
    <lineage>
        <taxon>unclassified sequences</taxon>
        <taxon>metagenomes</taxon>
        <taxon>ecological metagenomes</taxon>
    </lineage>
</organism>
<dbReference type="EMBL" id="AUZY01010292">
    <property type="protein sequence ID" value="EQD39222.1"/>
    <property type="molecule type" value="Genomic_DNA"/>
</dbReference>
<reference evidence="7" key="1">
    <citation type="submission" date="2013-08" db="EMBL/GenBank/DDBJ databases">
        <authorList>
            <person name="Mendez C."/>
            <person name="Richter M."/>
            <person name="Ferrer M."/>
            <person name="Sanchez J."/>
        </authorList>
    </citation>
    <scope>NUCLEOTIDE SEQUENCE</scope>
</reference>
<keyword evidence="4" id="KW-0808">Transferase</keyword>
<dbReference type="GO" id="GO:0106388">
    <property type="term" value="F:rRNA small subunit aminocarboxypropyltransferase activity"/>
    <property type="evidence" value="ECO:0007669"/>
    <property type="project" value="InterPro"/>
</dbReference>
<evidence type="ECO:0000256" key="3">
    <source>
        <dbReference type="ARBA" id="ARBA00022552"/>
    </source>
</evidence>
<evidence type="ECO:0000256" key="1">
    <source>
        <dbReference type="ARBA" id="ARBA00022490"/>
    </source>
</evidence>
<dbReference type="GO" id="GO:0006364">
    <property type="term" value="P:rRNA processing"/>
    <property type="evidence" value="ECO:0007669"/>
    <property type="project" value="UniProtKB-KW"/>
</dbReference>
<keyword evidence="5" id="KW-0949">S-adenosyl-L-methionine</keyword>
<dbReference type="PANTHER" id="PTHR20426:SF0">
    <property type="entry name" value="18S RRNA AMINOCARBOXYPROPYLTRANSFERASE"/>
    <property type="match status" value="1"/>
</dbReference>
<feature type="domain" description="16S/18S rRNA aminocarboxypropyltransferase Tsr3 C-terminal" evidence="6">
    <location>
        <begin position="44"/>
        <end position="174"/>
    </location>
</feature>
<dbReference type="AlphaFoldDB" id="T0Z4X6"/>
<gene>
    <name evidence="7" type="ORF">B1B_15471</name>
</gene>
<evidence type="ECO:0000259" key="6">
    <source>
        <dbReference type="Pfam" id="PF04034"/>
    </source>
</evidence>
<keyword evidence="1" id="KW-0963">Cytoplasm</keyword>
<evidence type="ECO:0000256" key="2">
    <source>
        <dbReference type="ARBA" id="ARBA00022517"/>
    </source>
</evidence>
<name>T0Z4X6_9ZZZZ</name>
<evidence type="ECO:0000256" key="5">
    <source>
        <dbReference type="ARBA" id="ARBA00022691"/>
    </source>
</evidence>
<protein>
    <submittedName>
        <fullName evidence="7">Protein containing DUF367</fullName>
    </submittedName>
</protein>
<dbReference type="Pfam" id="PF04034">
    <property type="entry name" value="Ribo_biogen_C"/>
    <property type="match status" value="1"/>
</dbReference>
<dbReference type="InterPro" id="IPR022968">
    <property type="entry name" value="Tsr3-like"/>
</dbReference>